<protein>
    <recommendedName>
        <fullName evidence="2">Putative Flp pilus-assembly TadG-like N-terminal domain-containing protein</fullName>
    </recommendedName>
</protein>
<name>A0A1T3NUU7_9ACTN</name>
<keyword evidence="1" id="KW-0472">Membrane</keyword>
<comment type="caution">
    <text evidence="3">The sequence shown here is derived from an EMBL/GenBank/DDBJ whole genome shotgun (WGS) entry which is preliminary data.</text>
</comment>
<organism evidence="3 4">
    <name type="scientific">Embleya scabrispora</name>
    <dbReference type="NCBI Taxonomy" id="159449"/>
    <lineage>
        <taxon>Bacteria</taxon>
        <taxon>Bacillati</taxon>
        <taxon>Actinomycetota</taxon>
        <taxon>Actinomycetes</taxon>
        <taxon>Kitasatosporales</taxon>
        <taxon>Streptomycetaceae</taxon>
        <taxon>Embleya</taxon>
    </lineage>
</organism>
<evidence type="ECO:0000256" key="1">
    <source>
        <dbReference type="SAM" id="Phobius"/>
    </source>
</evidence>
<feature type="domain" description="Putative Flp pilus-assembly TadG-like N-terminal" evidence="2">
    <location>
        <begin position="57"/>
        <end position="104"/>
    </location>
</feature>
<reference evidence="3 4" key="1">
    <citation type="submission" date="2017-03" db="EMBL/GenBank/DDBJ databases">
        <title>Draft genome sequence of Streptomyces scabrisporus NF3, endophyte isolated from Amphipterygium adstringens.</title>
        <authorList>
            <person name="Vazquez M."/>
            <person name="Ceapa C.D."/>
            <person name="Rodriguez Luna D."/>
            <person name="Sanchez Esquivel S."/>
        </authorList>
    </citation>
    <scope>NUCLEOTIDE SEQUENCE [LARGE SCALE GENOMIC DNA]</scope>
    <source>
        <strain evidence="3 4">NF3</strain>
    </source>
</reference>
<dbReference type="Pfam" id="PF13400">
    <property type="entry name" value="Tad"/>
    <property type="match status" value="1"/>
</dbReference>
<sequence>MHRVVVRCGLPRHPGFEDPARHLHLGAGHLPGEERMTSMARTRVRGADVDPDPGDRGSLAIMLAIMMAVIILLVGLVIDGGGKLRADSKADAFAQEAARAAGQAIDPTKAIPGTAIVVTEENAKTAAKNYLDTHTMVKWRDAVVTKDGRQIDVYVTLEYKTKVAAFFGVSTVTVKGHARAGLVHGIRTPEDAP</sequence>
<dbReference type="InterPro" id="IPR028087">
    <property type="entry name" value="Tad_N"/>
</dbReference>
<dbReference type="EMBL" id="MWQN01000001">
    <property type="protein sequence ID" value="OPC80460.1"/>
    <property type="molecule type" value="Genomic_DNA"/>
</dbReference>
<feature type="transmembrane region" description="Helical" evidence="1">
    <location>
        <begin position="59"/>
        <end position="78"/>
    </location>
</feature>
<dbReference type="Proteomes" id="UP000190037">
    <property type="component" value="Unassembled WGS sequence"/>
</dbReference>
<keyword evidence="1" id="KW-0812">Transmembrane</keyword>
<dbReference type="STRING" id="159449.B4N89_05410"/>
<proteinExistence type="predicted"/>
<keyword evidence="1" id="KW-1133">Transmembrane helix</keyword>
<evidence type="ECO:0000259" key="2">
    <source>
        <dbReference type="Pfam" id="PF13400"/>
    </source>
</evidence>
<gene>
    <name evidence="3" type="ORF">B4N89_05410</name>
</gene>
<keyword evidence="4" id="KW-1185">Reference proteome</keyword>
<accession>A0A1T3NUU7</accession>
<evidence type="ECO:0000313" key="3">
    <source>
        <dbReference type="EMBL" id="OPC80460.1"/>
    </source>
</evidence>
<evidence type="ECO:0000313" key="4">
    <source>
        <dbReference type="Proteomes" id="UP000190037"/>
    </source>
</evidence>
<dbReference type="AlphaFoldDB" id="A0A1T3NUU7"/>